<reference evidence="1 2" key="1">
    <citation type="journal article" date="2013" name="Curr. Biol.">
        <title>The Genome of the Foraminiferan Reticulomyxa filosa.</title>
        <authorList>
            <person name="Glockner G."/>
            <person name="Hulsmann N."/>
            <person name="Schleicher M."/>
            <person name="Noegel A.A."/>
            <person name="Eichinger L."/>
            <person name="Gallinger C."/>
            <person name="Pawlowski J."/>
            <person name="Sierra R."/>
            <person name="Euteneuer U."/>
            <person name="Pillet L."/>
            <person name="Moustafa A."/>
            <person name="Platzer M."/>
            <person name="Groth M."/>
            <person name="Szafranski K."/>
            <person name="Schliwa M."/>
        </authorList>
    </citation>
    <scope>NUCLEOTIDE SEQUENCE [LARGE SCALE GENOMIC DNA]</scope>
</reference>
<proteinExistence type="predicted"/>
<dbReference type="AlphaFoldDB" id="X6MBS2"/>
<dbReference type="Proteomes" id="UP000023152">
    <property type="component" value="Unassembled WGS sequence"/>
</dbReference>
<comment type="caution">
    <text evidence="1">The sequence shown here is derived from an EMBL/GenBank/DDBJ whole genome shotgun (WGS) entry which is preliminary data.</text>
</comment>
<accession>X6MBS2</accession>
<evidence type="ECO:0000313" key="2">
    <source>
        <dbReference type="Proteomes" id="UP000023152"/>
    </source>
</evidence>
<organism evidence="1 2">
    <name type="scientific">Reticulomyxa filosa</name>
    <dbReference type="NCBI Taxonomy" id="46433"/>
    <lineage>
        <taxon>Eukaryota</taxon>
        <taxon>Sar</taxon>
        <taxon>Rhizaria</taxon>
        <taxon>Retaria</taxon>
        <taxon>Foraminifera</taxon>
        <taxon>Monothalamids</taxon>
        <taxon>Reticulomyxidae</taxon>
        <taxon>Reticulomyxa</taxon>
    </lineage>
</organism>
<protein>
    <submittedName>
        <fullName evidence="1">Uncharacterized protein</fullName>
    </submittedName>
</protein>
<dbReference type="EMBL" id="ASPP01022732">
    <property type="protein sequence ID" value="ETO11131.1"/>
    <property type="molecule type" value="Genomic_DNA"/>
</dbReference>
<keyword evidence="2" id="KW-1185">Reference proteome</keyword>
<evidence type="ECO:0000313" key="1">
    <source>
        <dbReference type="EMBL" id="ETO11131.1"/>
    </source>
</evidence>
<gene>
    <name evidence="1" type="ORF">RFI_26245</name>
</gene>
<feature type="non-terminal residue" evidence="1">
    <location>
        <position position="1"/>
    </location>
</feature>
<name>X6MBS2_RETFI</name>
<sequence length="328" mass="38529">FMFYITNSVLLVMSSVDHTVKESTLSFCFTCKKVVGTLTRCPNASCGVLEYIRCISYRHYNYVSHAGIQELLKSTLREVGKGEINAFFSLCKCGEHYICNCNCRYCKDIRCKFSIPTIRSQNKKIYSREKLSLYPELEKAVKSIQNIVNEYANKYYNGNNKFFENIINLCDQQSPGVDDNSQQLTLEEERKGYETKIENMKNDYDKKLEICYQNILEVSKKKVQLETTLKHVQIEQELALEKRYLEIKVQELQTKVQNKEMILTLDSLKKQHKKGTDNKWKMESMKHEPVSKRAKKEIEIIELSDSEEEVFIKREDEELHQPNNEEKK</sequence>